<evidence type="ECO:0000256" key="11">
    <source>
        <dbReference type="ARBA" id="ARBA00023268"/>
    </source>
</evidence>
<keyword evidence="18" id="KW-1185">Reference proteome</keyword>
<dbReference type="GO" id="GO:0008270">
    <property type="term" value="F:zinc ion binding"/>
    <property type="evidence" value="ECO:0007669"/>
    <property type="project" value="InterPro"/>
</dbReference>
<dbReference type="KEGG" id="pgv:SL003B_1918"/>
<evidence type="ECO:0000256" key="7">
    <source>
        <dbReference type="ARBA" id="ARBA00022723"/>
    </source>
</evidence>
<comment type="pathway">
    <text evidence="2 12">Cofactor biosynthesis; riboflavin biosynthesis; 5-amino-6-(D-ribitylamino)uracil from GTP: step 2/4.</text>
</comment>
<dbReference type="Gene3D" id="3.40.430.10">
    <property type="entry name" value="Dihydrofolate Reductase, subunit A"/>
    <property type="match status" value="1"/>
</dbReference>
<dbReference type="NCBIfam" id="TIGR00326">
    <property type="entry name" value="eubact_ribD"/>
    <property type="match status" value="1"/>
</dbReference>
<feature type="binding site" evidence="14">
    <location>
        <position position="207"/>
    </location>
    <ligand>
        <name>substrate</name>
    </ligand>
</feature>
<keyword evidence="10 12" id="KW-0560">Oxidoreductase</keyword>
<feature type="binding site" evidence="15">
    <location>
        <position position="98"/>
    </location>
    <ligand>
        <name>Zn(2+)</name>
        <dbReference type="ChEBI" id="CHEBI:29105"/>
        <note>catalytic</note>
    </ligand>
</feature>
<dbReference type="Pfam" id="PF00383">
    <property type="entry name" value="dCMP_cyt_deam_1"/>
    <property type="match status" value="1"/>
</dbReference>
<dbReference type="PANTHER" id="PTHR38011:SF7">
    <property type="entry name" value="2,5-DIAMINO-6-RIBOSYLAMINO-4(3H)-PYRIMIDINONE 5'-PHOSPHATE REDUCTASE"/>
    <property type="match status" value="1"/>
</dbReference>
<feature type="binding site" evidence="14">
    <location>
        <position position="227"/>
    </location>
    <ligand>
        <name>substrate</name>
    </ligand>
</feature>
<dbReference type="EMBL" id="CP002568">
    <property type="protein sequence ID" value="ADZ70344.1"/>
    <property type="molecule type" value="Genomic_DNA"/>
</dbReference>
<dbReference type="InterPro" id="IPR016192">
    <property type="entry name" value="APOBEC/CMP_deaminase_Zn-bd"/>
</dbReference>
<evidence type="ECO:0000256" key="5">
    <source>
        <dbReference type="ARBA" id="ARBA00007417"/>
    </source>
</evidence>
<reference evidence="17 18" key="1">
    <citation type="journal article" date="2011" name="J. Bacteriol.">
        <title>Complete genome sequence of Polymorphum gilvum SL003B-26A1T, a crude oil-degrading bacterium from oil-polluted saline soil.</title>
        <authorList>
            <person name="Li S.G."/>
            <person name="Tang Y.Q."/>
            <person name="Nie Y."/>
            <person name="Cai M."/>
            <person name="Wu X.L."/>
        </authorList>
    </citation>
    <scope>NUCLEOTIDE SEQUENCE [LARGE SCALE GENOMIC DNA]</scope>
    <source>
        <strain evidence="18">LMG 25793 / CGMCC 1.9160 / SL003B-26A1</strain>
    </source>
</reference>
<dbReference type="GO" id="GO:0008703">
    <property type="term" value="F:5-amino-6-(5-phosphoribosylamino)uracil reductase activity"/>
    <property type="evidence" value="ECO:0007669"/>
    <property type="project" value="UniProtKB-EC"/>
</dbReference>
<dbReference type="SUPFAM" id="SSF53597">
    <property type="entry name" value="Dihydrofolate reductase-like"/>
    <property type="match status" value="1"/>
</dbReference>
<evidence type="ECO:0000256" key="4">
    <source>
        <dbReference type="ARBA" id="ARBA00005259"/>
    </source>
</evidence>
<feature type="binding site" evidence="15">
    <location>
        <position position="107"/>
    </location>
    <ligand>
        <name>Zn(2+)</name>
        <dbReference type="ChEBI" id="CHEBI:29105"/>
        <note>catalytic</note>
    </ligand>
</feature>
<keyword evidence="11" id="KW-0511">Multifunctional enzyme</keyword>
<keyword evidence="8 12" id="KW-0862">Zinc</keyword>
<dbReference type="InterPro" id="IPR016193">
    <property type="entry name" value="Cytidine_deaminase-like"/>
</dbReference>
<feature type="binding site" evidence="14">
    <location>
        <position position="177"/>
    </location>
    <ligand>
        <name>NADP(+)</name>
        <dbReference type="ChEBI" id="CHEBI:58349"/>
    </ligand>
</feature>
<evidence type="ECO:0000256" key="15">
    <source>
        <dbReference type="PIRSR" id="PIRSR006769-3"/>
    </source>
</evidence>
<proteinExistence type="inferred from homology"/>
<dbReference type="eggNOG" id="COG1985">
    <property type="taxonomic scope" value="Bacteria"/>
</dbReference>
<dbReference type="PANTHER" id="PTHR38011">
    <property type="entry name" value="DIHYDROFOLATE REDUCTASE FAMILY PROTEIN (AFU_ORTHOLOGUE AFUA_8G06820)"/>
    <property type="match status" value="1"/>
</dbReference>
<dbReference type="AlphaFoldDB" id="F2IWL9"/>
<evidence type="ECO:0000313" key="17">
    <source>
        <dbReference type="EMBL" id="ADZ70344.1"/>
    </source>
</evidence>
<evidence type="ECO:0000256" key="13">
    <source>
        <dbReference type="PIRSR" id="PIRSR006769-1"/>
    </source>
</evidence>
<keyword evidence="9 12" id="KW-0521">NADP</keyword>
<comment type="similarity">
    <text evidence="4 12">In the N-terminal section; belongs to the cytidine and deoxycytidylate deaminase family.</text>
</comment>
<dbReference type="eggNOG" id="COG0117">
    <property type="taxonomic scope" value="Bacteria"/>
</dbReference>
<comment type="cofactor">
    <cofactor evidence="12 15">
        <name>Zn(2+)</name>
        <dbReference type="ChEBI" id="CHEBI:29105"/>
    </cofactor>
    <text evidence="12 15">Binds 1 zinc ion.</text>
</comment>
<accession>F2IWL9</accession>
<feature type="binding site" evidence="14">
    <location>
        <position position="318"/>
    </location>
    <ligand>
        <name>substrate</name>
    </ligand>
</feature>
<dbReference type="EC" id="3.5.4.26" evidence="12"/>
<dbReference type="PIRSF" id="PIRSF006769">
    <property type="entry name" value="RibD"/>
    <property type="match status" value="1"/>
</dbReference>
<dbReference type="Gene3D" id="3.40.140.10">
    <property type="entry name" value="Cytidine Deaminase, domain 2"/>
    <property type="match status" value="1"/>
</dbReference>
<dbReference type="CDD" id="cd01284">
    <property type="entry name" value="Riboflavin_deaminase-reductase"/>
    <property type="match status" value="1"/>
</dbReference>
<evidence type="ECO:0000256" key="8">
    <source>
        <dbReference type="ARBA" id="ARBA00022833"/>
    </source>
</evidence>
<organism evidence="17 18">
    <name type="scientific">Polymorphum gilvum (strain LMG 25793 / CGMCC 1.9160 / SL003B-26A1)</name>
    <dbReference type="NCBI Taxonomy" id="991905"/>
    <lineage>
        <taxon>Bacteria</taxon>
        <taxon>Pseudomonadati</taxon>
        <taxon>Pseudomonadota</taxon>
        <taxon>Alphaproteobacteria</taxon>
        <taxon>Rhodobacterales</taxon>
        <taxon>Paracoccaceae</taxon>
        <taxon>Polymorphum</taxon>
    </lineage>
</organism>
<comment type="similarity">
    <text evidence="5 12">In the C-terminal section; belongs to the HTP reductase family.</text>
</comment>
<dbReference type="PATRIC" id="fig|991905.3.peg.1967"/>
<name>F2IWL9_POLGS</name>
<evidence type="ECO:0000256" key="10">
    <source>
        <dbReference type="ARBA" id="ARBA00023002"/>
    </source>
</evidence>
<comment type="pathway">
    <text evidence="3 12">Cofactor biosynthesis; riboflavin biosynthesis; 5-amino-6-(D-ribitylamino)uracil from GTP: step 3/4.</text>
</comment>
<dbReference type="InterPro" id="IPR002734">
    <property type="entry name" value="RibDG_C"/>
</dbReference>
<feature type="binding site" evidence="14">
    <location>
        <position position="223"/>
    </location>
    <ligand>
        <name>NADP(+)</name>
        <dbReference type="ChEBI" id="CHEBI:58349"/>
    </ligand>
</feature>
<evidence type="ECO:0000256" key="3">
    <source>
        <dbReference type="ARBA" id="ARBA00004910"/>
    </source>
</evidence>
<evidence type="ECO:0000256" key="12">
    <source>
        <dbReference type="PIRNR" id="PIRNR006769"/>
    </source>
</evidence>
<evidence type="ECO:0000313" key="18">
    <source>
        <dbReference type="Proteomes" id="UP000008130"/>
    </source>
</evidence>
<keyword evidence="6 12" id="KW-0686">Riboflavin biosynthesis</keyword>
<dbReference type="GO" id="GO:0008835">
    <property type="term" value="F:diaminohydroxyphosphoribosylaminopyrimidine deaminase activity"/>
    <property type="evidence" value="ECO:0007669"/>
    <property type="project" value="UniProtKB-EC"/>
</dbReference>
<feature type="domain" description="CMP/dCMP-type deaminase" evidence="16">
    <location>
        <begin position="20"/>
        <end position="146"/>
    </location>
</feature>
<dbReference type="RefSeq" id="WP_013652662.1">
    <property type="nucleotide sequence ID" value="NC_015259.1"/>
</dbReference>
<evidence type="ECO:0000256" key="2">
    <source>
        <dbReference type="ARBA" id="ARBA00004882"/>
    </source>
</evidence>
<evidence type="ECO:0000256" key="14">
    <source>
        <dbReference type="PIRSR" id="PIRSR006769-2"/>
    </source>
</evidence>
<keyword evidence="12" id="KW-0378">Hydrolase</keyword>
<dbReference type="SUPFAM" id="SSF53927">
    <property type="entry name" value="Cytidine deaminase-like"/>
    <property type="match status" value="1"/>
</dbReference>
<keyword evidence="7 12" id="KW-0479">Metal-binding</keyword>
<dbReference type="PROSITE" id="PS00903">
    <property type="entry name" value="CYT_DCMP_DEAMINASES_1"/>
    <property type="match status" value="1"/>
</dbReference>
<evidence type="ECO:0000256" key="9">
    <source>
        <dbReference type="ARBA" id="ARBA00022857"/>
    </source>
</evidence>
<evidence type="ECO:0000259" key="16">
    <source>
        <dbReference type="PROSITE" id="PS51747"/>
    </source>
</evidence>
<feature type="binding site" evidence="15">
    <location>
        <position position="73"/>
    </location>
    <ligand>
        <name>Zn(2+)</name>
        <dbReference type="ChEBI" id="CHEBI:29105"/>
        <note>catalytic</note>
    </ligand>
</feature>
<feature type="active site" description="Proton donor" evidence="13">
    <location>
        <position position="75"/>
    </location>
</feature>
<evidence type="ECO:0000256" key="6">
    <source>
        <dbReference type="ARBA" id="ARBA00022619"/>
    </source>
</evidence>
<comment type="catalytic activity">
    <reaction evidence="12">
        <text>5-amino-6-(5-phospho-D-ribitylamino)uracil + NADP(+) = 5-amino-6-(5-phospho-D-ribosylamino)uracil + NADPH + H(+)</text>
        <dbReference type="Rhea" id="RHEA:17845"/>
        <dbReference type="ChEBI" id="CHEBI:15378"/>
        <dbReference type="ChEBI" id="CHEBI:57783"/>
        <dbReference type="ChEBI" id="CHEBI:58349"/>
        <dbReference type="ChEBI" id="CHEBI:58421"/>
        <dbReference type="ChEBI" id="CHEBI:58453"/>
        <dbReference type="EC" id="1.1.1.193"/>
    </reaction>
</comment>
<evidence type="ECO:0000256" key="1">
    <source>
        <dbReference type="ARBA" id="ARBA00002151"/>
    </source>
</evidence>
<dbReference type="InterPro" id="IPR004794">
    <property type="entry name" value="Eubact_RibD"/>
</dbReference>
<feature type="binding site" evidence="14">
    <location>
        <position position="230"/>
    </location>
    <ligand>
        <name>substrate</name>
    </ligand>
</feature>
<dbReference type="Pfam" id="PF01872">
    <property type="entry name" value="RibD_C"/>
    <property type="match status" value="1"/>
</dbReference>
<dbReference type="PROSITE" id="PS51747">
    <property type="entry name" value="CYT_DCMP_DEAMINASES_2"/>
    <property type="match status" value="1"/>
</dbReference>
<sequence>MTGAGSAEASGAAVAGVVCDIDRRYMAAAVALARRGLGRVWPNPSVGALIVADTGGAPVVVGRGVTSPPGGPHAEVNALRQAGDRARGATCYVTLEPCSHHGRTPPCSAALVSAGVRRVVIGIADPNRRVSGRGIGMLRDAGIAVTVGVEAVACRDLHLGHSLRVLAQRPAVTLKLALSADGFIGRLGAGQIAITGSLSKRFAHGIRARSDGILVGVGTVLADDPQLTCRLPGLEGRSPVRVVLDPNARLPLGSRLVRSAAEVPVWAVVANAADPDRLGALARAGVLIIRVPAGPEGIDPLVALTALSARGITRVMVEGGSRVAAAFLRADMVDEAWLVHGPASLGAGGVLPFGAEGADALAGTGRFHVVETGIWGEDHYVRYRRKEA</sequence>
<dbReference type="STRING" id="991905.SL003B_1918"/>
<dbReference type="HOGENOM" id="CLU_036590_1_1_5"/>
<dbReference type="EC" id="1.1.1.193" evidence="12"/>
<dbReference type="InterPro" id="IPR024072">
    <property type="entry name" value="DHFR-like_dom_sf"/>
</dbReference>
<dbReference type="UniPathway" id="UPA00275">
    <property type="reaction ID" value="UER00401"/>
</dbReference>
<feature type="binding site" evidence="14">
    <location>
        <begin position="320"/>
        <end position="326"/>
    </location>
    <ligand>
        <name>NADP(+)</name>
        <dbReference type="ChEBI" id="CHEBI:58349"/>
    </ligand>
</feature>
<gene>
    <name evidence="17" type="primary">ribD</name>
    <name evidence="17" type="ordered locus">SL003B_1918</name>
</gene>
<comment type="function">
    <text evidence="1 12">Converts 2,5-diamino-6-(ribosylamino)-4(3h)-pyrimidinone 5'-phosphate into 5-amino-6-(ribosylamino)-2,4(1h,3h)-pyrimidinedione 5'-phosphate.</text>
</comment>
<feature type="binding site" evidence="14">
    <location>
        <position position="219"/>
    </location>
    <ligand>
        <name>NADP(+)</name>
        <dbReference type="ChEBI" id="CHEBI:58349"/>
    </ligand>
</feature>
<dbReference type="GO" id="GO:0009231">
    <property type="term" value="P:riboflavin biosynthetic process"/>
    <property type="evidence" value="ECO:0007669"/>
    <property type="project" value="UniProtKB-UniPathway"/>
</dbReference>
<dbReference type="InterPro" id="IPR002125">
    <property type="entry name" value="CMP_dCMP_dom"/>
</dbReference>
<comment type="catalytic activity">
    <reaction evidence="12">
        <text>2,5-diamino-6-hydroxy-4-(5-phosphoribosylamino)-pyrimidine + H2O + H(+) = 5-amino-6-(5-phospho-D-ribosylamino)uracil + NH4(+)</text>
        <dbReference type="Rhea" id="RHEA:21868"/>
        <dbReference type="ChEBI" id="CHEBI:15377"/>
        <dbReference type="ChEBI" id="CHEBI:15378"/>
        <dbReference type="ChEBI" id="CHEBI:28938"/>
        <dbReference type="ChEBI" id="CHEBI:58453"/>
        <dbReference type="ChEBI" id="CHEBI:58614"/>
        <dbReference type="EC" id="3.5.4.26"/>
    </reaction>
</comment>
<dbReference type="InterPro" id="IPR050765">
    <property type="entry name" value="Riboflavin_Biosynth_HTPR"/>
</dbReference>
<dbReference type="Proteomes" id="UP000008130">
    <property type="component" value="Chromosome"/>
</dbReference>
<protein>
    <recommendedName>
        <fullName evidence="12">Riboflavin biosynthesis protein RibD</fullName>
    </recommendedName>
    <domain>
        <recommendedName>
            <fullName evidence="12">Diaminohydroxyphosphoribosylaminopyrimidine deaminase</fullName>
            <shortName evidence="12">DRAP deaminase</shortName>
            <ecNumber evidence="12">3.5.4.26</ecNumber>
        </recommendedName>
        <alternativeName>
            <fullName evidence="12">Riboflavin-specific deaminase</fullName>
        </alternativeName>
    </domain>
    <domain>
        <recommendedName>
            <fullName evidence="12">5-amino-6-(5-phosphoribosylamino)uracil reductase</fullName>
            <ecNumber evidence="12">1.1.1.193</ecNumber>
        </recommendedName>
        <alternativeName>
            <fullName evidence="12">HTP reductase</fullName>
        </alternativeName>
    </domain>
</protein>